<gene>
    <name evidence="5" type="ORF">EIP91_000460</name>
</gene>
<dbReference type="SUPFAM" id="SSF51905">
    <property type="entry name" value="FAD/NAD(P)-binding domain"/>
    <property type="match status" value="1"/>
</dbReference>
<comment type="caution">
    <text evidence="5">The sequence shown here is derived from an EMBL/GenBank/DDBJ whole genome shotgun (WGS) entry which is preliminary data.</text>
</comment>
<dbReference type="GO" id="GO:0050660">
    <property type="term" value="F:flavin adenine dinucleotide binding"/>
    <property type="evidence" value="ECO:0007669"/>
    <property type="project" value="InterPro"/>
</dbReference>
<dbReference type="InterPro" id="IPR007867">
    <property type="entry name" value="GMC_OxRtase_C"/>
</dbReference>
<dbReference type="Pfam" id="PF05199">
    <property type="entry name" value="GMC_oxred_C"/>
    <property type="match status" value="1"/>
</dbReference>
<dbReference type="GO" id="GO:0016614">
    <property type="term" value="F:oxidoreductase activity, acting on CH-OH group of donors"/>
    <property type="evidence" value="ECO:0007669"/>
    <property type="project" value="InterPro"/>
</dbReference>
<dbReference type="Gene3D" id="3.30.560.10">
    <property type="entry name" value="Glucose Oxidase, domain 3"/>
    <property type="match status" value="1"/>
</dbReference>
<dbReference type="SUPFAM" id="SSF54373">
    <property type="entry name" value="FAD-linked reductases, C-terminal domain"/>
    <property type="match status" value="1"/>
</dbReference>
<dbReference type="EMBL" id="RWJN01000109">
    <property type="protein sequence ID" value="TCD67120.1"/>
    <property type="molecule type" value="Genomic_DNA"/>
</dbReference>
<dbReference type="PANTHER" id="PTHR11552">
    <property type="entry name" value="GLUCOSE-METHANOL-CHOLINE GMC OXIDOREDUCTASE"/>
    <property type="match status" value="1"/>
</dbReference>
<evidence type="ECO:0000256" key="3">
    <source>
        <dbReference type="PIRSR" id="PIRSR000137-2"/>
    </source>
</evidence>
<dbReference type="OrthoDB" id="269227at2759"/>
<dbReference type="STRING" id="92696.A0A4R0RFL8"/>
<dbReference type="PROSITE" id="PS00624">
    <property type="entry name" value="GMC_OXRED_2"/>
    <property type="match status" value="1"/>
</dbReference>
<protein>
    <recommendedName>
        <fullName evidence="4">Glucose-methanol-choline oxidoreductase N-terminal domain-containing protein</fullName>
    </recommendedName>
</protein>
<keyword evidence="6" id="KW-1185">Reference proteome</keyword>
<evidence type="ECO:0000259" key="4">
    <source>
        <dbReference type="PROSITE" id="PS00624"/>
    </source>
</evidence>
<dbReference type="Pfam" id="PF00732">
    <property type="entry name" value="GMC_oxred_N"/>
    <property type="match status" value="1"/>
</dbReference>
<keyword evidence="3" id="KW-0274">FAD</keyword>
<evidence type="ECO:0000313" key="5">
    <source>
        <dbReference type="EMBL" id="TCD67120.1"/>
    </source>
</evidence>
<dbReference type="Proteomes" id="UP000292702">
    <property type="component" value="Unassembled WGS sequence"/>
</dbReference>
<proteinExistence type="inferred from homology"/>
<sequence>MDIANEYDVLFVGGGTAACVVASRLARAAPTVQILVVEAGPHTLNSISHVQPARYIHHILPGSKTAQFVVGNPSEAVGGRQIAVPIGHCVGGGSSINFAEYTRAAYSDYDIWRDKFGNEGWGFKDLLPYIKKCETFQVAPDRETHGYEGPLKVSHGGLHKMSNLGTDFLQMAEKYDKKRGTTDDPNSMLTCNMFGRWAKWIDEKTGHRSDVPHGYIYNKNLPNLTLLTGCLVRRILFQGTRAVGCEYVRDDVYHPGANTAEVHTVQARRMVILSAGTINSPLILERSGIGSKATLEKNGVKQIVDLPGVGENFQDHIASPPQFHASDDANTLDCVFRMDEAALRKWETMWETEGTGLLANNGLDGGVKYRPTLEELEEIGPEFQKAWKERYADYPIKPAFWLGVFALPADPMSPPGNYYCIINQFLDASGRGHIHITDKDDPKAAPDFRTGYLEDAGDLALMRHAYKRCREFGRRMACFRGEYLPRVPKFPEGSEAAKAAEITQPVSVEAADIRYTSEDDAAIDNFTRETLTTTWHPLGTCAMMPRDQGGVVDSKLSVYGTQALKVVDMSIAPSNVTTNTYSCVLAIAEKAAVMIGEELGVRGV</sequence>
<accession>A0A4R0RFL8</accession>
<organism evidence="5 6">
    <name type="scientific">Steccherinum ochraceum</name>
    <dbReference type="NCBI Taxonomy" id="92696"/>
    <lineage>
        <taxon>Eukaryota</taxon>
        <taxon>Fungi</taxon>
        <taxon>Dikarya</taxon>
        <taxon>Basidiomycota</taxon>
        <taxon>Agaricomycotina</taxon>
        <taxon>Agaricomycetes</taxon>
        <taxon>Polyporales</taxon>
        <taxon>Steccherinaceae</taxon>
        <taxon>Steccherinum</taxon>
    </lineage>
</organism>
<name>A0A4R0RFL8_9APHY</name>
<dbReference type="PIRSF" id="PIRSF000137">
    <property type="entry name" value="Alcohol_oxidase"/>
    <property type="match status" value="1"/>
</dbReference>
<comment type="similarity">
    <text evidence="2">Belongs to the GMC oxidoreductase family.</text>
</comment>
<evidence type="ECO:0000313" key="6">
    <source>
        <dbReference type="Proteomes" id="UP000292702"/>
    </source>
</evidence>
<dbReference type="Gene3D" id="3.50.50.60">
    <property type="entry name" value="FAD/NAD(P)-binding domain"/>
    <property type="match status" value="1"/>
</dbReference>
<dbReference type="InterPro" id="IPR036188">
    <property type="entry name" value="FAD/NAD-bd_sf"/>
</dbReference>
<keyword evidence="3" id="KW-0285">Flavoprotein</keyword>
<feature type="binding site" evidence="3">
    <location>
        <position position="232"/>
    </location>
    <ligand>
        <name>FAD</name>
        <dbReference type="ChEBI" id="CHEBI:57692"/>
    </ligand>
</feature>
<reference evidence="5 6" key="1">
    <citation type="submission" date="2018-11" db="EMBL/GenBank/DDBJ databases">
        <title>Genome assembly of Steccherinum ochraceum LE-BIN_3174, the white-rot fungus of the Steccherinaceae family (The Residual Polyporoid clade, Polyporales, Basidiomycota).</title>
        <authorList>
            <person name="Fedorova T.V."/>
            <person name="Glazunova O.A."/>
            <person name="Landesman E.O."/>
            <person name="Moiseenko K.V."/>
            <person name="Psurtseva N.V."/>
            <person name="Savinova O.S."/>
            <person name="Shakhova N.V."/>
            <person name="Tyazhelova T.V."/>
            <person name="Vasina D.V."/>
        </authorList>
    </citation>
    <scope>NUCLEOTIDE SEQUENCE [LARGE SCALE GENOMIC DNA]</scope>
    <source>
        <strain evidence="5 6">LE-BIN_3174</strain>
    </source>
</reference>
<dbReference type="PANTHER" id="PTHR11552:SF78">
    <property type="entry name" value="GLUCOSE-METHANOL-CHOLINE OXIDOREDUCTASE N-TERMINAL DOMAIN-CONTAINING PROTEIN"/>
    <property type="match status" value="1"/>
</dbReference>
<feature type="binding site" evidence="3">
    <location>
        <begin position="535"/>
        <end position="536"/>
    </location>
    <ligand>
        <name>FAD</name>
        <dbReference type="ChEBI" id="CHEBI:57692"/>
    </ligand>
</feature>
<evidence type="ECO:0000256" key="1">
    <source>
        <dbReference type="ARBA" id="ARBA00001974"/>
    </source>
</evidence>
<comment type="cofactor">
    <cofactor evidence="1 3">
        <name>FAD</name>
        <dbReference type="ChEBI" id="CHEBI:57692"/>
    </cofactor>
</comment>
<dbReference type="InterPro" id="IPR000172">
    <property type="entry name" value="GMC_OxRdtase_N"/>
</dbReference>
<dbReference type="AlphaFoldDB" id="A0A4R0RFL8"/>
<evidence type="ECO:0000256" key="2">
    <source>
        <dbReference type="ARBA" id="ARBA00010790"/>
    </source>
</evidence>
<feature type="domain" description="Glucose-methanol-choline oxidoreductase N-terminal" evidence="4">
    <location>
        <begin position="276"/>
        <end position="290"/>
    </location>
</feature>
<dbReference type="InterPro" id="IPR012132">
    <property type="entry name" value="GMC_OxRdtase"/>
</dbReference>